<dbReference type="EMBL" id="KQ965762">
    <property type="protein sequence ID" value="KXS15469.1"/>
    <property type="molecule type" value="Genomic_DNA"/>
</dbReference>
<proteinExistence type="predicted"/>
<evidence type="ECO:0000313" key="2">
    <source>
        <dbReference type="Proteomes" id="UP000070544"/>
    </source>
</evidence>
<organism evidence="1 2">
    <name type="scientific">Gonapodya prolifera (strain JEL478)</name>
    <name type="common">Monoblepharis prolifera</name>
    <dbReference type="NCBI Taxonomy" id="1344416"/>
    <lineage>
        <taxon>Eukaryota</taxon>
        <taxon>Fungi</taxon>
        <taxon>Fungi incertae sedis</taxon>
        <taxon>Chytridiomycota</taxon>
        <taxon>Chytridiomycota incertae sedis</taxon>
        <taxon>Monoblepharidomycetes</taxon>
        <taxon>Monoblepharidales</taxon>
        <taxon>Gonapodyaceae</taxon>
        <taxon>Gonapodya</taxon>
    </lineage>
</organism>
<evidence type="ECO:0000313" key="1">
    <source>
        <dbReference type="EMBL" id="KXS15469.1"/>
    </source>
</evidence>
<gene>
    <name evidence="1" type="ORF">M427DRAFT_325686</name>
</gene>
<sequence>MSEFQVNQSSYGFFEYPLLDRQPTSRFPPYEWIDGAGASNTSYRSKYIDHLDRVLGLPRHGDIKIFDSSQHNTLLTGELGNYTVEGTTDLLATWDGATVEGDPCVDWRGRPSARLRPMSVRSVLR</sequence>
<dbReference type="Proteomes" id="UP000070544">
    <property type="component" value="Unassembled WGS sequence"/>
</dbReference>
<name>A0A139AFJ6_GONPJ</name>
<dbReference type="AlphaFoldDB" id="A0A139AFJ6"/>
<reference evidence="1 2" key="1">
    <citation type="journal article" date="2015" name="Genome Biol. Evol.">
        <title>Phylogenomic analyses indicate that early fungi evolved digesting cell walls of algal ancestors of land plants.</title>
        <authorList>
            <person name="Chang Y."/>
            <person name="Wang S."/>
            <person name="Sekimoto S."/>
            <person name="Aerts A.L."/>
            <person name="Choi C."/>
            <person name="Clum A."/>
            <person name="LaButti K.M."/>
            <person name="Lindquist E.A."/>
            <person name="Yee Ngan C."/>
            <person name="Ohm R.A."/>
            <person name="Salamov A.A."/>
            <person name="Grigoriev I.V."/>
            <person name="Spatafora J.W."/>
            <person name="Berbee M.L."/>
        </authorList>
    </citation>
    <scope>NUCLEOTIDE SEQUENCE [LARGE SCALE GENOMIC DNA]</scope>
    <source>
        <strain evidence="1 2">JEL478</strain>
    </source>
</reference>
<keyword evidence="2" id="KW-1185">Reference proteome</keyword>
<protein>
    <submittedName>
        <fullName evidence="1">Uncharacterized protein</fullName>
    </submittedName>
</protein>
<accession>A0A139AFJ6</accession>